<dbReference type="Pfam" id="PF13578">
    <property type="entry name" value="Methyltransf_24"/>
    <property type="match status" value="1"/>
</dbReference>
<accession>A8ZWQ9</accession>
<dbReference type="KEGG" id="dol:Dole_2587"/>
<dbReference type="eggNOG" id="COG4122">
    <property type="taxonomic scope" value="Bacteria"/>
</dbReference>
<dbReference type="InterPro" id="IPR029063">
    <property type="entry name" value="SAM-dependent_MTases_sf"/>
</dbReference>
<evidence type="ECO:0008006" key="3">
    <source>
        <dbReference type="Google" id="ProtNLM"/>
    </source>
</evidence>
<protein>
    <recommendedName>
        <fullName evidence="3">Class I SAM-dependent methyltransferase</fullName>
    </recommendedName>
</protein>
<dbReference type="OrthoDB" id="5458825at2"/>
<proteinExistence type="predicted"/>
<evidence type="ECO:0000313" key="1">
    <source>
        <dbReference type="EMBL" id="ABW68390.1"/>
    </source>
</evidence>
<gene>
    <name evidence="1" type="ordered locus">Dole_2587</name>
</gene>
<dbReference type="Gene3D" id="3.40.50.150">
    <property type="entry name" value="Vaccinia Virus protein VP39"/>
    <property type="match status" value="1"/>
</dbReference>
<keyword evidence="2" id="KW-1185">Reference proteome</keyword>
<dbReference type="Proteomes" id="UP000008561">
    <property type="component" value="Chromosome"/>
</dbReference>
<reference evidence="1 2" key="1">
    <citation type="submission" date="2007-10" db="EMBL/GenBank/DDBJ databases">
        <title>Complete sequence of Desulfococcus oleovorans Hxd3.</title>
        <authorList>
            <consortium name="US DOE Joint Genome Institute"/>
            <person name="Copeland A."/>
            <person name="Lucas S."/>
            <person name="Lapidus A."/>
            <person name="Barry K."/>
            <person name="Glavina del Rio T."/>
            <person name="Dalin E."/>
            <person name="Tice H."/>
            <person name="Pitluck S."/>
            <person name="Kiss H."/>
            <person name="Brettin T."/>
            <person name="Bruce D."/>
            <person name="Detter J.C."/>
            <person name="Han C."/>
            <person name="Schmutz J."/>
            <person name="Larimer F."/>
            <person name="Land M."/>
            <person name="Hauser L."/>
            <person name="Kyrpides N."/>
            <person name="Kim E."/>
            <person name="Wawrik B."/>
            <person name="Richardson P."/>
        </authorList>
    </citation>
    <scope>NUCLEOTIDE SEQUENCE [LARGE SCALE GENOMIC DNA]</scope>
    <source>
        <strain evidence="2">DSM 6200 / JCM 39069 / Hxd3</strain>
    </source>
</reference>
<dbReference type="RefSeq" id="WP_012176002.1">
    <property type="nucleotide sequence ID" value="NC_009943.1"/>
</dbReference>
<evidence type="ECO:0000313" key="2">
    <source>
        <dbReference type="Proteomes" id="UP000008561"/>
    </source>
</evidence>
<sequence>MSFDPDDLKNIKGFLDNDEARHLYDMALWSSVAGPCLEVGSYCGKSAVCLGAACRENNALLFSIDHHRGSEEQQPGEEYFDPALFDHRAGQINTLPFFLSAIEKAGLADTVVPIVCSSTTAAKGWATPLSLVFIDGGHSLETATTDYRCWAQHIIPGGLLLIHDIFENPDEGGQAPHEVYKMALSSGLFNPHSRVKTLGVLQRK</sequence>
<dbReference type="HOGENOM" id="CLU_090900_0_0_7"/>
<dbReference type="SUPFAM" id="SSF53335">
    <property type="entry name" value="S-adenosyl-L-methionine-dependent methyltransferases"/>
    <property type="match status" value="1"/>
</dbReference>
<name>A8ZWQ9_DESOH</name>
<dbReference type="EMBL" id="CP000859">
    <property type="protein sequence ID" value="ABW68390.1"/>
    <property type="molecule type" value="Genomic_DNA"/>
</dbReference>
<dbReference type="STRING" id="96561.Dole_2587"/>
<organism evidence="1 2">
    <name type="scientific">Desulfosudis oleivorans (strain DSM 6200 / JCM 39069 / Hxd3)</name>
    <name type="common">Desulfococcus oleovorans</name>
    <dbReference type="NCBI Taxonomy" id="96561"/>
    <lineage>
        <taxon>Bacteria</taxon>
        <taxon>Pseudomonadati</taxon>
        <taxon>Thermodesulfobacteriota</taxon>
        <taxon>Desulfobacteria</taxon>
        <taxon>Desulfobacterales</taxon>
        <taxon>Desulfosudaceae</taxon>
        <taxon>Desulfosudis</taxon>
    </lineage>
</organism>
<dbReference type="AlphaFoldDB" id="A8ZWQ9"/>